<evidence type="ECO:0000313" key="1">
    <source>
        <dbReference type="EMBL" id="PVE07136.1"/>
    </source>
</evidence>
<dbReference type="AlphaFoldDB" id="A0A2T7SW64"/>
<dbReference type="OrthoDB" id="9924164at2"/>
<protein>
    <submittedName>
        <fullName evidence="1">Uncharacterized protein</fullName>
    </submittedName>
</protein>
<organism evidence="1 2">
    <name type="scientific">Streptomyces scopuliridis RB72</name>
    <dbReference type="NCBI Taxonomy" id="1440053"/>
    <lineage>
        <taxon>Bacteria</taxon>
        <taxon>Bacillati</taxon>
        <taxon>Actinomycetota</taxon>
        <taxon>Actinomycetes</taxon>
        <taxon>Kitasatosporales</taxon>
        <taxon>Streptomycetaceae</taxon>
        <taxon>Streptomyces</taxon>
    </lineage>
</organism>
<sequence>MTDDGASRRLKLVGGARLDGDRIAVSAMLFKGPVHLSTEEVSLSIDDASVLQAQLARALNEHAFPGLEQRDQRKRRMRHGF</sequence>
<dbReference type="RefSeq" id="WP_030353427.1">
    <property type="nucleotide sequence ID" value="NZ_AZSP01000283.1"/>
</dbReference>
<proteinExistence type="predicted"/>
<evidence type="ECO:0000313" key="2">
    <source>
        <dbReference type="Proteomes" id="UP000245992"/>
    </source>
</evidence>
<dbReference type="Proteomes" id="UP000245992">
    <property type="component" value="Unassembled WGS sequence"/>
</dbReference>
<dbReference type="STRING" id="1440053.GCA_000718095_04422"/>
<reference evidence="1 2" key="1">
    <citation type="submission" date="2013-12" db="EMBL/GenBank/DDBJ databases">
        <title>Annotated genome of Streptomyces scopuliridis.</title>
        <authorList>
            <person name="Olson J.B."/>
        </authorList>
    </citation>
    <scope>NUCLEOTIDE SEQUENCE [LARGE SCALE GENOMIC DNA]</scope>
    <source>
        <strain evidence="1 2">RB72</strain>
    </source>
</reference>
<dbReference type="EMBL" id="AZSP01000283">
    <property type="protein sequence ID" value="PVE07136.1"/>
    <property type="molecule type" value="Genomic_DNA"/>
</dbReference>
<name>A0A2T7SW64_9ACTN</name>
<accession>A0A2T7SW64</accession>
<keyword evidence="2" id="KW-1185">Reference proteome</keyword>
<gene>
    <name evidence="1" type="ORF">Y717_25810</name>
</gene>
<comment type="caution">
    <text evidence="1">The sequence shown here is derived from an EMBL/GenBank/DDBJ whole genome shotgun (WGS) entry which is preliminary data.</text>
</comment>